<dbReference type="InterPro" id="IPR023232">
    <property type="entry name" value="Glyco_hydro_2_AS"/>
</dbReference>
<dbReference type="PANTHER" id="PTHR46323:SF2">
    <property type="entry name" value="BETA-GALACTOSIDASE"/>
    <property type="match status" value="1"/>
</dbReference>
<evidence type="ECO:0000256" key="2">
    <source>
        <dbReference type="ARBA" id="ARBA00012756"/>
    </source>
</evidence>
<keyword evidence="3" id="KW-0378">Hydrolase</keyword>
<dbReference type="InterPro" id="IPR050347">
    <property type="entry name" value="Bact_Beta-galactosidase"/>
</dbReference>
<evidence type="ECO:0000313" key="8">
    <source>
        <dbReference type="Proteomes" id="UP000660024"/>
    </source>
</evidence>
<feature type="domain" description="Beta-galactosidase" evidence="6">
    <location>
        <begin position="195"/>
        <end position="283"/>
    </location>
</feature>
<evidence type="ECO:0000256" key="3">
    <source>
        <dbReference type="ARBA" id="ARBA00022801"/>
    </source>
</evidence>
<dbReference type="EMBL" id="JAEHFY010000059">
    <property type="protein sequence ID" value="MBK0384561.1"/>
    <property type="molecule type" value="Genomic_DNA"/>
</dbReference>
<dbReference type="InterPro" id="IPR006101">
    <property type="entry name" value="Glyco_hydro_2"/>
</dbReference>
<organism evidence="7 8">
    <name type="scientific">Pedobacter segetis</name>
    <dbReference type="NCBI Taxonomy" id="2793069"/>
    <lineage>
        <taxon>Bacteria</taxon>
        <taxon>Pseudomonadati</taxon>
        <taxon>Bacteroidota</taxon>
        <taxon>Sphingobacteriia</taxon>
        <taxon>Sphingobacteriales</taxon>
        <taxon>Sphingobacteriaceae</taxon>
        <taxon>Pedobacter</taxon>
    </lineage>
</organism>
<evidence type="ECO:0000259" key="5">
    <source>
        <dbReference type="Pfam" id="PF02836"/>
    </source>
</evidence>
<dbReference type="InterPro" id="IPR017853">
    <property type="entry name" value="GH"/>
</dbReference>
<feature type="non-terminal residue" evidence="7">
    <location>
        <position position="1"/>
    </location>
</feature>
<dbReference type="Gene3D" id="2.60.40.10">
    <property type="entry name" value="Immunoglobulins"/>
    <property type="match status" value="1"/>
</dbReference>
<feature type="domain" description="Glycoside hydrolase family 2 catalytic" evidence="5">
    <location>
        <begin position="2"/>
        <end position="183"/>
    </location>
</feature>
<evidence type="ECO:0000256" key="1">
    <source>
        <dbReference type="ARBA" id="ARBA00001412"/>
    </source>
</evidence>
<dbReference type="InterPro" id="IPR036156">
    <property type="entry name" value="Beta-gal/glucu_dom_sf"/>
</dbReference>
<dbReference type="PRINTS" id="PR00132">
    <property type="entry name" value="GLHYDRLASE2"/>
</dbReference>
<dbReference type="PROSITE" id="PS00608">
    <property type="entry name" value="GLYCOSYL_HYDROL_F2_2"/>
    <property type="match status" value="1"/>
</dbReference>
<dbReference type="SUPFAM" id="SSF51445">
    <property type="entry name" value="(Trans)glycosidases"/>
    <property type="match status" value="1"/>
</dbReference>
<dbReference type="InterPro" id="IPR006103">
    <property type="entry name" value="Glyco_hydro_2_cat"/>
</dbReference>
<protein>
    <recommendedName>
        <fullName evidence="2">beta-galactosidase</fullName>
        <ecNumber evidence="2">3.2.1.23</ecNumber>
    </recommendedName>
</protein>
<sequence>ISDRIHRMVKRDRNHASIIIWSLGNECGNGPVFHDAYKWIKNEDKTRPVQFEQAGEDWNTDIVCPMYPRIEKMKAYAADPTEKRPYIMCEYAHAMGNSSGNFQEYWDIINTSKKMQGGFIWDWVDQGLKATSQSSGKTFFAYGGDLGGLNLQNDENFCANGLVSADRTPHPGLYEVKKVYQNIIFTDFDQAKNQVKINNRFGFSNLDNYDFKWQLFKNGVKQQEGDFKVKGLNARQSRTVTLALPKITSANGEEYTLNLYANLINPEPLLAAGHEAAKEQFLLDSKYFAQTPVSGGLVVNKSGN</sequence>
<dbReference type="Gene3D" id="3.20.20.80">
    <property type="entry name" value="Glycosidases"/>
    <property type="match status" value="1"/>
</dbReference>
<comment type="catalytic activity">
    <reaction evidence="1">
        <text>Hydrolysis of terminal non-reducing beta-D-galactose residues in beta-D-galactosides.</text>
        <dbReference type="EC" id="3.2.1.23"/>
    </reaction>
</comment>
<reference evidence="7 8" key="1">
    <citation type="submission" date="2020-12" db="EMBL/GenBank/DDBJ databases">
        <title>Bacterial novel species Pedobacter sp. SD-b isolated from soil.</title>
        <authorList>
            <person name="Jung H.-Y."/>
        </authorList>
    </citation>
    <scope>NUCLEOTIDE SEQUENCE [LARGE SCALE GENOMIC DNA]</scope>
    <source>
        <strain evidence="7 8">SD-b</strain>
    </source>
</reference>
<dbReference type="EC" id="3.2.1.23" evidence="2"/>
<dbReference type="InterPro" id="IPR013783">
    <property type="entry name" value="Ig-like_fold"/>
</dbReference>
<proteinExistence type="predicted"/>
<dbReference type="InterPro" id="IPR032312">
    <property type="entry name" value="LacZ_4"/>
</dbReference>
<accession>A0ABS1BP54</accession>
<name>A0ABS1BP54_9SPHI</name>
<feature type="non-terminal residue" evidence="7">
    <location>
        <position position="304"/>
    </location>
</feature>
<keyword evidence="4" id="KW-0326">Glycosidase</keyword>
<keyword evidence="8" id="KW-1185">Reference proteome</keyword>
<gene>
    <name evidence="7" type="ORF">I5M32_16495</name>
</gene>
<comment type="caution">
    <text evidence="7">The sequence shown here is derived from an EMBL/GenBank/DDBJ whole genome shotgun (WGS) entry which is preliminary data.</text>
</comment>
<dbReference type="Pfam" id="PF02836">
    <property type="entry name" value="Glyco_hydro_2_C"/>
    <property type="match status" value="1"/>
</dbReference>
<dbReference type="SUPFAM" id="SSF49303">
    <property type="entry name" value="beta-Galactosidase/glucuronidase domain"/>
    <property type="match status" value="1"/>
</dbReference>
<dbReference type="Pfam" id="PF16353">
    <property type="entry name" value="LacZ_4"/>
    <property type="match status" value="1"/>
</dbReference>
<dbReference type="PANTHER" id="PTHR46323">
    <property type="entry name" value="BETA-GALACTOSIDASE"/>
    <property type="match status" value="1"/>
</dbReference>
<evidence type="ECO:0000259" key="6">
    <source>
        <dbReference type="Pfam" id="PF16353"/>
    </source>
</evidence>
<evidence type="ECO:0000313" key="7">
    <source>
        <dbReference type="EMBL" id="MBK0384561.1"/>
    </source>
</evidence>
<evidence type="ECO:0000256" key="4">
    <source>
        <dbReference type="ARBA" id="ARBA00023295"/>
    </source>
</evidence>
<dbReference type="Proteomes" id="UP000660024">
    <property type="component" value="Unassembled WGS sequence"/>
</dbReference>